<dbReference type="GeneID" id="105440286"/>
<dbReference type="InterPro" id="IPR001304">
    <property type="entry name" value="C-type_lectin-like"/>
</dbReference>
<reference evidence="3" key="2">
    <citation type="submission" date="2021-01" db="UniProtKB">
        <authorList>
            <consortium name="EnsemblMetazoa"/>
        </authorList>
    </citation>
    <scope>IDENTIFICATION</scope>
</reference>
<organism evidence="3 4">
    <name type="scientific">Strongylocentrotus purpuratus</name>
    <name type="common">Purple sea urchin</name>
    <dbReference type="NCBI Taxonomy" id="7668"/>
    <lineage>
        <taxon>Eukaryota</taxon>
        <taxon>Metazoa</taxon>
        <taxon>Echinodermata</taxon>
        <taxon>Eleutherozoa</taxon>
        <taxon>Echinozoa</taxon>
        <taxon>Echinoidea</taxon>
        <taxon>Euechinoidea</taxon>
        <taxon>Echinacea</taxon>
        <taxon>Camarodonta</taxon>
        <taxon>Echinidea</taxon>
        <taxon>Strongylocentrotidae</taxon>
        <taxon>Strongylocentrotus</taxon>
    </lineage>
</organism>
<dbReference type="OrthoDB" id="538816at2759"/>
<evidence type="ECO:0000259" key="2">
    <source>
        <dbReference type="PROSITE" id="PS50041"/>
    </source>
</evidence>
<evidence type="ECO:0000256" key="1">
    <source>
        <dbReference type="SAM" id="SignalP"/>
    </source>
</evidence>
<keyword evidence="1" id="KW-0732">Signal</keyword>
<dbReference type="InterPro" id="IPR016187">
    <property type="entry name" value="CTDL_fold"/>
</dbReference>
<dbReference type="InterPro" id="IPR016186">
    <property type="entry name" value="C-type_lectin-like/link_sf"/>
</dbReference>
<accession>A0A7M7N372</accession>
<dbReference type="EnsemblMetazoa" id="XM_030973563">
    <property type="protein sequence ID" value="XP_030829423"/>
    <property type="gene ID" value="LOC105440286"/>
</dbReference>
<keyword evidence="4" id="KW-1185">Reference proteome</keyword>
<dbReference type="AlphaFoldDB" id="A0A7M7N372"/>
<name>A0A7M7N372_STRPU</name>
<dbReference type="Proteomes" id="UP000007110">
    <property type="component" value="Unassembled WGS sequence"/>
</dbReference>
<reference evidence="4" key="1">
    <citation type="submission" date="2015-02" db="EMBL/GenBank/DDBJ databases">
        <title>Genome sequencing for Strongylocentrotus purpuratus.</title>
        <authorList>
            <person name="Murali S."/>
            <person name="Liu Y."/>
            <person name="Vee V."/>
            <person name="English A."/>
            <person name="Wang M."/>
            <person name="Skinner E."/>
            <person name="Han Y."/>
            <person name="Muzny D.M."/>
            <person name="Worley K.C."/>
            <person name="Gibbs R.A."/>
        </authorList>
    </citation>
    <scope>NUCLEOTIDE SEQUENCE</scope>
</reference>
<dbReference type="Gene3D" id="3.10.100.10">
    <property type="entry name" value="Mannose-Binding Protein A, subunit A"/>
    <property type="match status" value="1"/>
</dbReference>
<dbReference type="InParanoid" id="A0A7M7N372"/>
<evidence type="ECO:0000313" key="3">
    <source>
        <dbReference type="EnsemblMetazoa" id="XP_030829423"/>
    </source>
</evidence>
<sequence length="770" mass="83708">MTEIKTNAKICLLVTATTLSGSVAITPLTGVAVVGGDDVVVEVNASLTASDELTHVNVSLECTNAKLNSTTDVLPNFSSIPVPTISQVGYDNISTTFGPMTLELNDVLEFSWITQWFIPDSVNPAATITCEVNSSYQNPSLLVQSDILYSNSLLLLAPKINLTNADDESYDGVNRNSVDIGEEIRINIVAMVPQSNVELEVDIGPTNESINATAVNDLAITTASSRIVCKSKFAGQNCRTKTQAVYPQVYRLGFFDDEVSIHGDHSEVNDLVLQAKIRFGDDDVSDGDTAQLGVSMATARSHIWTSTISFNISDDGDPRSTVMDVHPMMTTHSLYNGYDAMMQVHLEHNSLSRASAEELELHLIMSPRTSYQGVSKLSVLTQPPTVDDSFVIFKIGAVDLFSSVELSINITVNHTNMKAGVSKMVILAQAVYKNDTNSTTIGQATMVDVQFQYADKYVPCKTPWQPFLSSCYYANASGLVNANVAAQVCEEEGGALASIDSIFEERFLVDISPKDLSPFRFWIHENSTYTNWLPGQPDAAGACRSLVVEGSYWSDGIENGDMETTSCIDLRYFICETSIDPPPEERKNQFHGVPQAGQALTDGWTCPCNYPSSESSCACCKSGTATCDAPGSHVCAQDSSQCPLEEFYDRSILSDDTGLRIACNNVEISSSEPSCVFSRPALSSTWKAFPLYIGDVVAYHNVSDTLYAIGRDSKTYLEGKFVSSSSTTDWSAISTERWMAARDRGDLTLHNLVKSSDYTNGDLLAWTCCG</sequence>
<dbReference type="SMART" id="SM00034">
    <property type="entry name" value="CLECT"/>
    <property type="match status" value="1"/>
</dbReference>
<feature type="chain" id="PRO_5029731406" description="C-type lectin domain-containing protein" evidence="1">
    <location>
        <begin position="25"/>
        <end position="770"/>
    </location>
</feature>
<dbReference type="KEGG" id="spu:105440286"/>
<proteinExistence type="predicted"/>
<dbReference type="PROSITE" id="PS50041">
    <property type="entry name" value="C_TYPE_LECTIN_2"/>
    <property type="match status" value="1"/>
</dbReference>
<dbReference type="RefSeq" id="XP_030829423.1">
    <property type="nucleotide sequence ID" value="XM_030973563.1"/>
</dbReference>
<feature type="signal peptide" evidence="1">
    <location>
        <begin position="1"/>
        <end position="24"/>
    </location>
</feature>
<evidence type="ECO:0000313" key="4">
    <source>
        <dbReference type="Proteomes" id="UP000007110"/>
    </source>
</evidence>
<protein>
    <recommendedName>
        <fullName evidence="2">C-type lectin domain-containing protein</fullName>
    </recommendedName>
</protein>
<feature type="domain" description="C-type lectin" evidence="2">
    <location>
        <begin position="467"/>
        <end position="576"/>
    </location>
</feature>
<dbReference type="SUPFAM" id="SSF56436">
    <property type="entry name" value="C-type lectin-like"/>
    <property type="match status" value="1"/>
</dbReference>
<dbReference type="CDD" id="cd00037">
    <property type="entry name" value="CLECT"/>
    <property type="match status" value="1"/>
</dbReference>